<protein>
    <recommendedName>
        <fullName evidence="6">Kinesin-like protein</fullName>
    </recommendedName>
</protein>
<dbReference type="InterPro" id="IPR001752">
    <property type="entry name" value="Kinesin_motor_dom"/>
</dbReference>
<dbReference type="InterPro" id="IPR036961">
    <property type="entry name" value="Kinesin_motor_dom_sf"/>
</dbReference>
<keyword evidence="4" id="KW-0206">Cytoskeleton</keyword>
<dbReference type="AlphaFoldDB" id="B3RM99"/>
<feature type="binding site" evidence="5">
    <location>
        <begin position="120"/>
        <end position="127"/>
    </location>
    <ligand>
        <name>ATP</name>
        <dbReference type="ChEBI" id="CHEBI:30616"/>
    </ligand>
</feature>
<dbReference type="CTD" id="6749342"/>
<dbReference type="GO" id="GO:0005874">
    <property type="term" value="C:microtubule"/>
    <property type="evidence" value="ECO:0000318"/>
    <property type="project" value="GO_Central"/>
</dbReference>
<dbReference type="Pfam" id="PF00225">
    <property type="entry name" value="Kinesin"/>
    <property type="match status" value="1"/>
</dbReference>
<dbReference type="InterPro" id="IPR027417">
    <property type="entry name" value="P-loop_NTPase"/>
</dbReference>
<dbReference type="PROSITE" id="PS50067">
    <property type="entry name" value="KINESIN_MOTOR_2"/>
    <property type="match status" value="1"/>
</dbReference>
<evidence type="ECO:0000256" key="4">
    <source>
        <dbReference type="ARBA" id="ARBA00023212"/>
    </source>
</evidence>
<reference evidence="9 10" key="1">
    <citation type="journal article" date="2008" name="Nature">
        <title>The Trichoplax genome and the nature of placozoans.</title>
        <authorList>
            <person name="Srivastava M."/>
            <person name="Begovic E."/>
            <person name="Chapman J."/>
            <person name="Putnam N.H."/>
            <person name="Hellsten U."/>
            <person name="Kawashima T."/>
            <person name="Kuo A."/>
            <person name="Mitros T."/>
            <person name="Salamov A."/>
            <person name="Carpenter M.L."/>
            <person name="Signorovitch A.Y."/>
            <person name="Moreno M.A."/>
            <person name="Kamm K."/>
            <person name="Grimwood J."/>
            <person name="Schmutz J."/>
            <person name="Shapiro H."/>
            <person name="Grigoriev I.V."/>
            <person name="Buss L.W."/>
            <person name="Schierwater B."/>
            <person name="Dellaporta S.L."/>
            <person name="Rokhsar D.S."/>
        </authorList>
    </citation>
    <scope>NUCLEOTIDE SEQUENCE [LARGE SCALE GENOMIC DNA]</scope>
    <source>
        <strain evidence="9 10">Grell-BS-1999</strain>
    </source>
</reference>
<dbReference type="GO" id="GO:0005871">
    <property type="term" value="C:kinesin complex"/>
    <property type="evidence" value="ECO:0000318"/>
    <property type="project" value="GO_Central"/>
</dbReference>
<dbReference type="PRINTS" id="PR00380">
    <property type="entry name" value="KINESINHEAVY"/>
</dbReference>
<keyword evidence="6" id="KW-0493">Microtubule</keyword>
<sequence>MSLRANGKTPKKARNEQDPIEVYCRIRPLPKDRTQSCAQAVSQTEVRLIPTQYHCGNKYFYDILPQGCNAAKMNHATETSHFFEHVFDRGANQPDVFNRIALPLVENFIHGKNGLIFAYGITCSGKTFTMNGTSSDIGILPRCLDVIFNSIGSFMAPQSTFIPDKVNSFEICNIKQDRKSANEKKPSSIRVNTLKNQADFGRDIKRIYDDTKITNADEDNVYSVFVSLVEIYNNYVYDLLEEPSNDINKSKLPNSKILREDLNHNMFVSNCTEVEVRSADEAYALLLKGQQRRRVAYTRLNHESSRSHSIFNIRLVQAPLDVTGLDLIRDKNRMAVSQLSLVDLAGSERTIRTNSDGDRLREAGNINSSLMVLRKCMEILRDNQAKGSYTMVPYRDSKLTHLFKSFFEGEGKARLIVCLNPLADDYDESIHVMKFAEVTKEVVVTRAKEIDIAEGLMPGRRKVADAVAERGFTDESGDEIALTLGPPFPNYLLSSADDEKILSILMKFLKDRFTNRQLLNNERKRKRNVKLRQQLFRNELIRVEGEYNAMSKNLNEFKAEVSNKDREVQSLERKLKNASEKIELLQKNIEGFETSNRELELQLIEHRRMVEDEKQERTKLKEAIRGAVFQERDKWERECDKRVKASQLQMKSKLWETDEKLRLLKEIVESTPTKRKSVGVNVLSSIDKLEEKERKRKSSESSADVDENSISITRKSVRLAGRTPVMKSNVYHKMLSRPRHELKFYECSVI</sequence>
<dbReference type="KEGG" id="tad:TRIADDRAFT_52286"/>
<gene>
    <name evidence="9" type="ORF">TRIADDRAFT_52286</name>
</gene>
<keyword evidence="2 5" id="KW-0547">Nucleotide-binding</keyword>
<keyword evidence="3 5" id="KW-0067">ATP-binding</keyword>
<dbReference type="PROSITE" id="PS00411">
    <property type="entry name" value="KINESIN_MOTOR_1"/>
    <property type="match status" value="1"/>
</dbReference>
<dbReference type="Gene3D" id="3.40.850.10">
    <property type="entry name" value="Kinesin motor domain"/>
    <property type="match status" value="1"/>
</dbReference>
<dbReference type="PANTHER" id="PTHR24115:SF600">
    <property type="entry name" value="KINESIN-LIKE PROTEIN KIF23"/>
    <property type="match status" value="1"/>
</dbReference>
<dbReference type="OMA" id="ALECHIS"/>
<keyword evidence="10" id="KW-1185">Reference proteome</keyword>
<dbReference type="GO" id="GO:0005524">
    <property type="term" value="F:ATP binding"/>
    <property type="evidence" value="ECO:0007669"/>
    <property type="project" value="UniProtKB-UniRule"/>
</dbReference>
<dbReference type="GO" id="GO:0005737">
    <property type="term" value="C:cytoplasm"/>
    <property type="evidence" value="ECO:0000318"/>
    <property type="project" value="GO_Central"/>
</dbReference>
<comment type="similarity">
    <text evidence="5 6">Belongs to the TRAFAC class myosin-kinesin ATPase superfamily. Kinesin family.</text>
</comment>
<dbReference type="RefSeq" id="XP_002108864.1">
    <property type="nucleotide sequence ID" value="XM_002108828.1"/>
</dbReference>
<feature type="domain" description="Kinesin motor" evidence="8">
    <location>
        <begin position="19"/>
        <end position="442"/>
    </location>
</feature>
<dbReference type="GO" id="GO:0008017">
    <property type="term" value="F:microtubule binding"/>
    <property type="evidence" value="ECO:0000318"/>
    <property type="project" value="GO_Central"/>
</dbReference>
<dbReference type="HOGENOM" id="CLU_001485_13_1_1"/>
<dbReference type="GO" id="GO:0005634">
    <property type="term" value="C:nucleus"/>
    <property type="evidence" value="ECO:0000318"/>
    <property type="project" value="GO_Central"/>
</dbReference>
<name>B3RM99_TRIAD</name>
<evidence type="ECO:0000313" key="10">
    <source>
        <dbReference type="Proteomes" id="UP000009022"/>
    </source>
</evidence>
<evidence type="ECO:0000256" key="3">
    <source>
        <dbReference type="ARBA" id="ARBA00022840"/>
    </source>
</evidence>
<dbReference type="GeneID" id="6749342"/>
<accession>B3RM99</accession>
<evidence type="ECO:0000313" key="9">
    <source>
        <dbReference type="EMBL" id="EDV29662.1"/>
    </source>
</evidence>
<dbReference type="GO" id="GO:0016887">
    <property type="term" value="F:ATP hydrolysis activity"/>
    <property type="evidence" value="ECO:0000318"/>
    <property type="project" value="GO_Central"/>
</dbReference>
<organism evidence="9 10">
    <name type="scientific">Trichoplax adhaerens</name>
    <name type="common">Trichoplax reptans</name>
    <dbReference type="NCBI Taxonomy" id="10228"/>
    <lineage>
        <taxon>Eukaryota</taxon>
        <taxon>Metazoa</taxon>
        <taxon>Placozoa</taxon>
        <taxon>Uniplacotomia</taxon>
        <taxon>Trichoplacea</taxon>
        <taxon>Trichoplacidae</taxon>
        <taxon>Trichoplax</taxon>
    </lineage>
</organism>
<comment type="subcellular location">
    <subcellularLocation>
        <location evidence="1">Cytoplasm</location>
        <location evidence="1">Cytoskeleton</location>
    </subcellularLocation>
</comment>
<keyword evidence="5 6" id="KW-0505">Motor protein</keyword>
<dbReference type="OrthoDB" id="2403182at2759"/>
<evidence type="ECO:0000256" key="2">
    <source>
        <dbReference type="ARBA" id="ARBA00022741"/>
    </source>
</evidence>
<dbReference type="STRING" id="10228.B3RM99"/>
<evidence type="ECO:0000256" key="6">
    <source>
        <dbReference type="RuleBase" id="RU000394"/>
    </source>
</evidence>
<evidence type="ECO:0000259" key="8">
    <source>
        <dbReference type="PROSITE" id="PS50067"/>
    </source>
</evidence>
<dbReference type="InParanoid" id="B3RM99"/>
<dbReference type="EMBL" id="DS985241">
    <property type="protein sequence ID" value="EDV29662.1"/>
    <property type="molecule type" value="Genomic_DNA"/>
</dbReference>
<evidence type="ECO:0000256" key="1">
    <source>
        <dbReference type="ARBA" id="ARBA00004245"/>
    </source>
</evidence>
<feature type="coiled-coil region" evidence="7">
    <location>
        <begin position="540"/>
        <end position="623"/>
    </location>
</feature>
<proteinExistence type="inferred from homology"/>
<dbReference type="SUPFAM" id="SSF52540">
    <property type="entry name" value="P-loop containing nucleoside triphosphate hydrolases"/>
    <property type="match status" value="1"/>
</dbReference>
<evidence type="ECO:0000256" key="7">
    <source>
        <dbReference type="SAM" id="Coils"/>
    </source>
</evidence>
<keyword evidence="7" id="KW-0175">Coiled coil</keyword>
<dbReference type="InterPro" id="IPR027640">
    <property type="entry name" value="Kinesin-like_fam"/>
</dbReference>
<evidence type="ECO:0000256" key="5">
    <source>
        <dbReference type="PROSITE-ProRule" id="PRU00283"/>
    </source>
</evidence>
<dbReference type="PhylomeDB" id="B3RM99"/>
<dbReference type="PANTHER" id="PTHR24115">
    <property type="entry name" value="KINESIN-RELATED"/>
    <property type="match status" value="1"/>
</dbReference>
<dbReference type="Proteomes" id="UP000009022">
    <property type="component" value="Unassembled WGS sequence"/>
</dbReference>
<dbReference type="InterPro" id="IPR019821">
    <property type="entry name" value="Kinesin_motor_CS"/>
</dbReference>
<dbReference type="eggNOG" id="KOG0247">
    <property type="taxonomic scope" value="Eukaryota"/>
</dbReference>
<keyword evidence="4" id="KW-0963">Cytoplasm</keyword>
<dbReference type="SMART" id="SM00129">
    <property type="entry name" value="KISc"/>
    <property type="match status" value="1"/>
</dbReference>
<dbReference type="GO" id="GO:0007018">
    <property type="term" value="P:microtubule-based movement"/>
    <property type="evidence" value="ECO:0000318"/>
    <property type="project" value="GO_Central"/>
</dbReference>
<dbReference type="GO" id="GO:0003777">
    <property type="term" value="F:microtubule motor activity"/>
    <property type="evidence" value="ECO:0000318"/>
    <property type="project" value="GO_Central"/>
</dbReference>